<sequence>MKHSEKNKTNAFLVALILLSIAVAVVAPFVWNRFIEGQLGVITLILMEVLLLVFIITSTHSIWKKSGSGEWKLKSDKKGMKLYTLKVPGETWLKIRIIGRLNAKLKSILTLMRNPDAAKDVGMFDSYYIDGWDPKLDGVDPKLVYYTFKQKLFPPFKHREFVVKSEFSQDPITKEMKFNFVAAPDKLPVNKRYHRVTKMHNKWRYTPLENGEVEYEFIYDAVDPGGYFPYALANWLIPNMLPFAFSKMSKILDKEKYRNAEVDYVQEVDEPVEMMM</sequence>
<gene>
    <name evidence="2" type="ORF">GCM10007384_30080</name>
</gene>
<evidence type="ECO:0000256" key="1">
    <source>
        <dbReference type="SAM" id="Phobius"/>
    </source>
</evidence>
<organism evidence="2 3">
    <name type="scientific">Aquimarina muelleri</name>
    <dbReference type="NCBI Taxonomy" id="279356"/>
    <lineage>
        <taxon>Bacteria</taxon>
        <taxon>Pseudomonadati</taxon>
        <taxon>Bacteroidota</taxon>
        <taxon>Flavobacteriia</taxon>
        <taxon>Flavobacteriales</taxon>
        <taxon>Flavobacteriaceae</taxon>
        <taxon>Aquimarina</taxon>
    </lineage>
</organism>
<feature type="transmembrane region" description="Helical" evidence="1">
    <location>
        <begin position="37"/>
        <end position="56"/>
    </location>
</feature>
<dbReference type="SUPFAM" id="SSF55961">
    <property type="entry name" value="Bet v1-like"/>
    <property type="match status" value="1"/>
</dbReference>
<accession>A0A918JY06</accession>
<keyword evidence="3" id="KW-1185">Reference proteome</keyword>
<reference evidence="2 3" key="1">
    <citation type="journal article" date="2014" name="Int. J. Syst. Evol. Microbiol.">
        <title>Complete genome sequence of Corynebacterium casei LMG S-19264T (=DSM 44701T), isolated from a smear-ripened cheese.</title>
        <authorList>
            <consortium name="US DOE Joint Genome Institute (JGI-PGF)"/>
            <person name="Walter F."/>
            <person name="Albersmeier A."/>
            <person name="Kalinowski J."/>
            <person name="Ruckert C."/>
        </authorList>
    </citation>
    <scope>NUCLEOTIDE SEQUENCE [LARGE SCALE GENOMIC DNA]</scope>
    <source>
        <strain evidence="2 3">KCTC 12285</strain>
    </source>
</reference>
<dbReference type="EMBL" id="BMWS01000022">
    <property type="protein sequence ID" value="GGX26847.1"/>
    <property type="molecule type" value="Genomic_DNA"/>
</dbReference>
<comment type="caution">
    <text evidence="2">The sequence shown here is derived from an EMBL/GenBank/DDBJ whole genome shotgun (WGS) entry which is preliminary data.</text>
</comment>
<protein>
    <recommendedName>
        <fullName evidence="4">START domain-containing protein</fullName>
    </recommendedName>
</protein>
<evidence type="ECO:0000313" key="2">
    <source>
        <dbReference type="EMBL" id="GGX26847.1"/>
    </source>
</evidence>
<evidence type="ECO:0000313" key="3">
    <source>
        <dbReference type="Proteomes" id="UP000601108"/>
    </source>
</evidence>
<keyword evidence="1" id="KW-1133">Transmembrane helix</keyword>
<dbReference type="AlphaFoldDB" id="A0A918JY06"/>
<dbReference type="Proteomes" id="UP000601108">
    <property type="component" value="Unassembled WGS sequence"/>
</dbReference>
<keyword evidence="1" id="KW-0812">Transmembrane</keyword>
<dbReference type="Gene3D" id="3.30.530.20">
    <property type="match status" value="1"/>
</dbReference>
<dbReference type="InterPro" id="IPR023393">
    <property type="entry name" value="START-like_dom_sf"/>
</dbReference>
<dbReference type="RefSeq" id="WP_027413075.1">
    <property type="nucleotide sequence ID" value="NZ_BMWS01000022.1"/>
</dbReference>
<proteinExistence type="predicted"/>
<name>A0A918JY06_9FLAO</name>
<evidence type="ECO:0008006" key="4">
    <source>
        <dbReference type="Google" id="ProtNLM"/>
    </source>
</evidence>
<feature type="transmembrane region" description="Helical" evidence="1">
    <location>
        <begin position="12"/>
        <end position="31"/>
    </location>
</feature>
<keyword evidence="1" id="KW-0472">Membrane</keyword>